<evidence type="ECO:0000313" key="8">
    <source>
        <dbReference type="Proteomes" id="UP000835052"/>
    </source>
</evidence>
<dbReference type="Gene3D" id="3.80.10.10">
    <property type="entry name" value="Ribonuclease Inhibitor"/>
    <property type="match status" value="1"/>
</dbReference>
<dbReference type="SUPFAM" id="SSF52058">
    <property type="entry name" value="L domain-like"/>
    <property type="match status" value="1"/>
</dbReference>
<evidence type="ECO:0000256" key="4">
    <source>
        <dbReference type="ARBA" id="ARBA00023157"/>
    </source>
</evidence>
<evidence type="ECO:0000259" key="6">
    <source>
        <dbReference type="PROSITE" id="PS50835"/>
    </source>
</evidence>
<dbReference type="Gene3D" id="2.60.40.10">
    <property type="entry name" value="Immunoglobulins"/>
    <property type="match status" value="1"/>
</dbReference>
<keyword evidence="5" id="KW-1133">Transmembrane helix</keyword>
<name>A0A8S1GME0_9PELO</name>
<accession>A0A8S1GME0</accession>
<evidence type="ECO:0000313" key="7">
    <source>
        <dbReference type="EMBL" id="CAD6184527.1"/>
    </source>
</evidence>
<evidence type="ECO:0000256" key="3">
    <source>
        <dbReference type="ARBA" id="ARBA00022737"/>
    </source>
</evidence>
<dbReference type="SMART" id="SM00409">
    <property type="entry name" value="IG"/>
    <property type="match status" value="1"/>
</dbReference>
<reference evidence="7" key="1">
    <citation type="submission" date="2020-10" db="EMBL/GenBank/DDBJ databases">
        <authorList>
            <person name="Kikuchi T."/>
        </authorList>
    </citation>
    <scope>NUCLEOTIDE SEQUENCE</scope>
    <source>
        <strain evidence="7">NKZ352</strain>
    </source>
</reference>
<evidence type="ECO:0000256" key="1">
    <source>
        <dbReference type="ARBA" id="ARBA00022614"/>
    </source>
</evidence>
<feature type="domain" description="Ig-like" evidence="6">
    <location>
        <begin position="198"/>
        <end position="287"/>
    </location>
</feature>
<dbReference type="InterPro" id="IPR032675">
    <property type="entry name" value="LRR_dom_sf"/>
</dbReference>
<evidence type="ECO:0000256" key="2">
    <source>
        <dbReference type="ARBA" id="ARBA00022729"/>
    </source>
</evidence>
<dbReference type="InterPro" id="IPR001611">
    <property type="entry name" value="Leu-rich_rpt"/>
</dbReference>
<keyword evidence="4" id="KW-1015">Disulfide bond</keyword>
<keyword evidence="1" id="KW-0433">Leucine-rich repeat</keyword>
<dbReference type="Proteomes" id="UP000835052">
    <property type="component" value="Unassembled WGS sequence"/>
</dbReference>
<sequence>MLFLMILLPKVGSSEVAVCRSFWFSNRPSQDCSSMGLRQLPPLMPNVLSLVLSNNSLVRLPSVPTNYRRLLVLQLDECAIENIQVQVQFLPDLSQLTSLRLLDVSHNRLTSVSPRLLPLNLEVLRLSGNRFEHLSPWPFLTKLKELDVSFNTLECDCSLWQFVNWAEGLALFDSSVLPCRRLGELRKSPLDGKTVCGPTVTSTSQTSSVVSLGEDHRMCCIIAATPSPELFWQLDERNISRGLSQRHLAESGRVEYCLEIRKVSMTDLGRYRCVAFLAGFNASREFSLERDKIPIVRNSAEGLMIYLQFTICIFIGVCCVVSCCVLRSGNTRKLRPQREYFATKIIEIPQSSCDYCDNDIEEDAAATDVNRILQDDDWHEAETIAVRRYLQWRQSQPNYEVGPPLDHEHLFRLSREISEVVSDHGNLKDSSKTMKAPLAAFDGDFHFIQFVHTAV</sequence>
<dbReference type="PANTHER" id="PTHR24366:SF140">
    <property type="entry name" value="IP22191P"/>
    <property type="match status" value="1"/>
</dbReference>
<gene>
    <name evidence="7" type="ORF">CAUJ_LOCUS446</name>
</gene>
<dbReference type="InterPro" id="IPR013098">
    <property type="entry name" value="Ig_I-set"/>
</dbReference>
<dbReference type="InterPro" id="IPR007110">
    <property type="entry name" value="Ig-like_dom"/>
</dbReference>
<dbReference type="InterPro" id="IPR003599">
    <property type="entry name" value="Ig_sub"/>
</dbReference>
<proteinExistence type="predicted"/>
<keyword evidence="5" id="KW-0472">Membrane</keyword>
<dbReference type="EMBL" id="CAJGYM010000001">
    <property type="protein sequence ID" value="CAD6184527.1"/>
    <property type="molecule type" value="Genomic_DNA"/>
</dbReference>
<keyword evidence="3" id="KW-0677">Repeat</keyword>
<dbReference type="PROSITE" id="PS51450">
    <property type="entry name" value="LRR"/>
    <property type="match status" value="2"/>
</dbReference>
<dbReference type="Pfam" id="PF07679">
    <property type="entry name" value="I-set"/>
    <property type="match status" value="1"/>
</dbReference>
<comment type="caution">
    <text evidence="7">The sequence shown here is derived from an EMBL/GenBank/DDBJ whole genome shotgun (WGS) entry which is preliminary data.</text>
</comment>
<dbReference type="InterPro" id="IPR003591">
    <property type="entry name" value="Leu-rich_rpt_typical-subtyp"/>
</dbReference>
<organism evidence="7 8">
    <name type="scientific">Caenorhabditis auriculariae</name>
    <dbReference type="NCBI Taxonomy" id="2777116"/>
    <lineage>
        <taxon>Eukaryota</taxon>
        <taxon>Metazoa</taxon>
        <taxon>Ecdysozoa</taxon>
        <taxon>Nematoda</taxon>
        <taxon>Chromadorea</taxon>
        <taxon>Rhabditida</taxon>
        <taxon>Rhabditina</taxon>
        <taxon>Rhabditomorpha</taxon>
        <taxon>Rhabditoidea</taxon>
        <taxon>Rhabditidae</taxon>
        <taxon>Peloderinae</taxon>
        <taxon>Caenorhabditis</taxon>
    </lineage>
</organism>
<dbReference type="AlphaFoldDB" id="A0A8S1GME0"/>
<keyword evidence="8" id="KW-1185">Reference proteome</keyword>
<dbReference type="PROSITE" id="PS50835">
    <property type="entry name" value="IG_LIKE"/>
    <property type="match status" value="1"/>
</dbReference>
<keyword evidence="2" id="KW-0732">Signal</keyword>
<dbReference type="SUPFAM" id="SSF48726">
    <property type="entry name" value="Immunoglobulin"/>
    <property type="match status" value="1"/>
</dbReference>
<dbReference type="InterPro" id="IPR013783">
    <property type="entry name" value="Ig-like_fold"/>
</dbReference>
<dbReference type="SMART" id="SM00369">
    <property type="entry name" value="LRR_TYP"/>
    <property type="match status" value="3"/>
</dbReference>
<dbReference type="Pfam" id="PF00560">
    <property type="entry name" value="LRR_1"/>
    <property type="match status" value="2"/>
</dbReference>
<dbReference type="PANTHER" id="PTHR24366">
    <property type="entry name" value="IG(IMMUNOGLOBULIN) AND LRR(LEUCINE RICH REPEAT) DOMAINS"/>
    <property type="match status" value="1"/>
</dbReference>
<evidence type="ECO:0000256" key="5">
    <source>
        <dbReference type="SAM" id="Phobius"/>
    </source>
</evidence>
<protein>
    <recommendedName>
        <fullName evidence="6">Ig-like domain-containing protein</fullName>
    </recommendedName>
</protein>
<dbReference type="PRINTS" id="PR00019">
    <property type="entry name" value="LEURICHRPT"/>
</dbReference>
<dbReference type="OrthoDB" id="2151624at2759"/>
<keyword evidence="5" id="KW-0812">Transmembrane</keyword>
<dbReference type="InterPro" id="IPR036179">
    <property type="entry name" value="Ig-like_dom_sf"/>
</dbReference>
<feature type="transmembrane region" description="Helical" evidence="5">
    <location>
        <begin position="303"/>
        <end position="326"/>
    </location>
</feature>